<sequence length="335" mass="36389">MEEEDKLPLKRVEIPLTKFNEVAIPHHLDLLRQHKANIIKYEEQGQYAAARAEQSAARRVAAQLRALLLELDALRRRVREPDRARFDTLTQRARDTTLRAIVDYLGLIEARCRALVWTARARGPAAAETSPLSINRVVEQPAVAGSAVSTDSVGVVAHVRDAGGEAGEEGGVVPLQLQDVQLRVDDSEVALHEREALLRGWSELQGEVRALHDVWQHAQAAALAQREPVALTAARVDEAADNVSAARGHLAAAERLRAGAWGGGAALGAAGGGPVGWRWAPRRARWPPPPARCWATRPRACCAAACRTPHPTHPTRPTPTCPARTRRSSTCYGPP</sequence>
<evidence type="ECO:0000256" key="1">
    <source>
        <dbReference type="SAM" id="MobiDB-lite"/>
    </source>
</evidence>
<evidence type="ECO:0000313" key="3">
    <source>
        <dbReference type="EMBL" id="CAH0598752.1"/>
    </source>
</evidence>
<dbReference type="Proteomes" id="UP001154114">
    <property type="component" value="Chromosome 26"/>
</dbReference>
<feature type="domain" description="STX17-like N-terminal" evidence="2">
    <location>
        <begin position="10"/>
        <end position="107"/>
    </location>
</feature>
<keyword evidence="4" id="KW-1185">Reference proteome</keyword>
<gene>
    <name evidence="3" type="ORF">CINC_LOCUS8395</name>
</gene>
<feature type="region of interest" description="Disordered" evidence="1">
    <location>
        <begin position="309"/>
        <end position="335"/>
    </location>
</feature>
<proteinExistence type="predicted"/>
<dbReference type="Pfam" id="PF26585">
    <property type="entry name" value="STX17_N"/>
    <property type="match status" value="1"/>
</dbReference>
<evidence type="ECO:0000259" key="2">
    <source>
        <dbReference type="Pfam" id="PF26585"/>
    </source>
</evidence>
<protein>
    <recommendedName>
        <fullName evidence="2">STX17-like N-terminal domain-containing protein</fullName>
    </recommendedName>
</protein>
<dbReference type="OrthoDB" id="10035606at2759"/>
<evidence type="ECO:0000313" key="4">
    <source>
        <dbReference type="Proteomes" id="UP001154114"/>
    </source>
</evidence>
<name>A0A9P0FY93_CHRIL</name>
<accession>A0A9P0FY93</accession>
<reference evidence="3" key="1">
    <citation type="submission" date="2021-12" db="EMBL/GenBank/DDBJ databases">
        <authorList>
            <person name="King R."/>
        </authorList>
    </citation>
    <scope>NUCLEOTIDE SEQUENCE</scope>
</reference>
<dbReference type="InterPro" id="IPR059001">
    <property type="entry name" value="STX17_N"/>
</dbReference>
<dbReference type="AlphaFoldDB" id="A0A9P0FY93"/>
<organism evidence="3 4">
    <name type="scientific">Chrysodeixis includens</name>
    <name type="common">Soybean looper</name>
    <name type="synonym">Pseudoplusia includens</name>
    <dbReference type="NCBI Taxonomy" id="689277"/>
    <lineage>
        <taxon>Eukaryota</taxon>
        <taxon>Metazoa</taxon>
        <taxon>Ecdysozoa</taxon>
        <taxon>Arthropoda</taxon>
        <taxon>Hexapoda</taxon>
        <taxon>Insecta</taxon>
        <taxon>Pterygota</taxon>
        <taxon>Neoptera</taxon>
        <taxon>Endopterygota</taxon>
        <taxon>Lepidoptera</taxon>
        <taxon>Glossata</taxon>
        <taxon>Ditrysia</taxon>
        <taxon>Noctuoidea</taxon>
        <taxon>Noctuidae</taxon>
        <taxon>Plusiinae</taxon>
        <taxon>Chrysodeixis</taxon>
    </lineage>
</organism>
<feature type="compositionally biased region" description="Pro residues" evidence="1">
    <location>
        <begin position="311"/>
        <end position="320"/>
    </location>
</feature>
<dbReference type="EMBL" id="LR824029">
    <property type="protein sequence ID" value="CAH0598752.1"/>
    <property type="molecule type" value="Genomic_DNA"/>
</dbReference>